<reference evidence="1 2" key="1">
    <citation type="submission" date="2020-02" db="EMBL/GenBank/DDBJ databases">
        <authorList>
            <person name="Zheng R.K."/>
            <person name="Sun C.M."/>
        </authorList>
    </citation>
    <scope>NUCLEOTIDE SEQUENCE [LARGE SCALE GENOMIC DNA]</scope>
    <source>
        <strain evidence="2">rifampicinis</strain>
    </source>
</reference>
<gene>
    <name evidence="1" type="ORF">G4Y79_02925</name>
</gene>
<proteinExistence type="predicted"/>
<dbReference type="Proteomes" id="UP000594468">
    <property type="component" value="Chromosome"/>
</dbReference>
<evidence type="ECO:0000313" key="2">
    <source>
        <dbReference type="Proteomes" id="UP000594468"/>
    </source>
</evidence>
<dbReference type="AlphaFoldDB" id="A0A7S8EAH3"/>
<name>A0A7S8EAH3_9CHLR</name>
<evidence type="ECO:0000313" key="1">
    <source>
        <dbReference type="EMBL" id="QPC83349.1"/>
    </source>
</evidence>
<organism evidence="1 2">
    <name type="scientific">Phototrophicus methaneseepsis</name>
    <dbReference type="NCBI Taxonomy" id="2710758"/>
    <lineage>
        <taxon>Bacteria</taxon>
        <taxon>Bacillati</taxon>
        <taxon>Chloroflexota</taxon>
        <taxon>Candidatus Thermofontia</taxon>
        <taxon>Phototrophicales</taxon>
        <taxon>Phototrophicaceae</taxon>
        <taxon>Phototrophicus</taxon>
    </lineage>
</organism>
<dbReference type="EMBL" id="CP062983">
    <property type="protein sequence ID" value="QPC83349.1"/>
    <property type="molecule type" value="Genomic_DNA"/>
</dbReference>
<keyword evidence="2" id="KW-1185">Reference proteome</keyword>
<dbReference type="KEGG" id="pmet:G4Y79_02925"/>
<accession>A0A7S8EAH3</accession>
<sequence>MRAVTGAHGRAFPHTIWLVRLRSVGEPATSQERRVLGVSRSDLNIL</sequence>
<dbReference type="RefSeq" id="WP_195171416.1">
    <property type="nucleotide sequence ID" value="NZ_CP062983.1"/>
</dbReference>
<protein>
    <submittedName>
        <fullName evidence="1">Uncharacterized protein</fullName>
    </submittedName>
</protein>